<evidence type="ECO:0000256" key="6">
    <source>
        <dbReference type="ARBA" id="ARBA00023180"/>
    </source>
</evidence>
<accession>A0AAW0GCB0</accession>
<evidence type="ECO:0000256" key="3">
    <source>
        <dbReference type="ARBA" id="ARBA00012350"/>
    </source>
</evidence>
<evidence type="ECO:0000256" key="2">
    <source>
        <dbReference type="ARBA" id="ARBA00009699"/>
    </source>
</evidence>
<reference evidence="10 11" key="1">
    <citation type="submission" date="2022-09" db="EMBL/GenBank/DDBJ databases">
        <authorList>
            <person name="Palmer J.M."/>
        </authorList>
    </citation>
    <scope>NUCLEOTIDE SEQUENCE [LARGE SCALE GENOMIC DNA]</scope>
    <source>
        <strain evidence="10 11">DSM 7382</strain>
    </source>
</reference>
<dbReference type="Proteomes" id="UP001385951">
    <property type="component" value="Unassembled WGS sequence"/>
</dbReference>
<feature type="compositionally biased region" description="Polar residues" evidence="8">
    <location>
        <begin position="609"/>
        <end position="623"/>
    </location>
</feature>
<name>A0AAW0GCB0_9APHY</name>
<keyword evidence="9" id="KW-0472">Membrane</keyword>
<feature type="transmembrane region" description="Helical" evidence="9">
    <location>
        <begin position="638"/>
        <end position="659"/>
    </location>
</feature>
<comment type="catalytic activity">
    <reaction evidence="1">
        <text>Random hydrolysis of (1-&gt;6)-alpha-D-mannosidic linkages in unbranched (1-&gt;6)-mannans.</text>
        <dbReference type="EC" id="3.2.1.101"/>
    </reaction>
</comment>
<dbReference type="GO" id="GO:0009272">
    <property type="term" value="P:fungal-type cell wall biogenesis"/>
    <property type="evidence" value="ECO:0007669"/>
    <property type="project" value="TreeGrafter"/>
</dbReference>
<keyword evidence="9" id="KW-1133">Transmembrane helix</keyword>
<dbReference type="GO" id="GO:0008496">
    <property type="term" value="F:mannan endo-1,6-alpha-mannosidase activity"/>
    <property type="evidence" value="ECO:0007669"/>
    <property type="project" value="UniProtKB-EC"/>
</dbReference>
<dbReference type="PANTHER" id="PTHR12145">
    <property type="entry name" value="MANNAN ENDO-1,6-ALPHA-MANNOSIDASE DCW1"/>
    <property type="match status" value="1"/>
</dbReference>
<keyword evidence="5" id="KW-0378">Hydrolase</keyword>
<evidence type="ECO:0000256" key="8">
    <source>
        <dbReference type="SAM" id="MobiDB-lite"/>
    </source>
</evidence>
<dbReference type="AlphaFoldDB" id="A0AAW0GCB0"/>
<dbReference type="InterPro" id="IPR014480">
    <property type="entry name" value="Mannan-1_6-alpha_mannosidase"/>
</dbReference>
<proteinExistence type="inferred from homology"/>
<keyword evidence="9" id="KW-0812">Transmembrane</keyword>
<evidence type="ECO:0000256" key="5">
    <source>
        <dbReference type="ARBA" id="ARBA00022801"/>
    </source>
</evidence>
<keyword evidence="7" id="KW-0326">Glycosidase</keyword>
<dbReference type="EC" id="3.2.1.101" evidence="3"/>
<protein>
    <recommendedName>
        <fullName evidence="3">mannan endo-1,6-alpha-mannosidase</fullName>
        <ecNumber evidence="3">3.2.1.101</ecNumber>
    </recommendedName>
</protein>
<evidence type="ECO:0000256" key="1">
    <source>
        <dbReference type="ARBA" id="ARBA00001452"/>
    </source>
</evidence>
<organism evidence="10 11">
    <name type="scientific">Cerrena zonata</name>
    <dbReference type="NCBI Taxonomy" id="2478898"/>
    <lineage>
        <taxon>Eukaryota</taxon>
        <taxon>Fungi</taxon>
        <taxon>Dikarya</taxon>
        <taxon>Basidiomycota</taxon>
        <taxon>Agaricomycotina</taxon>
        <taxon>Agaricomycetes</taxon>
        <taxon>Polyporales</taxon>
        <taxon>Cerrenaceae</taxon>
        <taxon>Cerrena</taxon>
    </lineage>
</organism>
<dbReference type="SUPFAM" id="SSF48208">
    <property type="entry name" value="Six-hairpin glycosidases"/>
    <property type="match status" value="2"/>
</dbReference>
<dbReference type="GO" id="GO:0016052">
    <property type="term" value="P:carbohydrate catabolic process"/>
    <property type="evidence" value="ECO:0007669"/>
    <property type="project" value="InterPro"/>
</dbReference>
<evidence type="ECO:0000256" key="4">
    <source>
        <dbReference type="ARBA" id="ARBA00022729"/>
    </source>
</evidence>
<keyword evidence="11" id="KW-1185">Reference proteome</keyword>
<keyword evidence="6" id="KW-0325">Glycoprotein</keyword>
<dbReference type="PANTHER" id="PTHR12145:SF36">
    <property type="entry name" value="MANNAN ENDO-1,6-ALPHA-MANNOSIDASE DCW1"/>
    <property type="match status" value="1"/>
</dbReference>
<gene>
    <name evidence="10" type="ORF">QCA50_009461</name>
</gene>
<evidence type="ECO:0000313" key="11">
    <source>
        <dbReference type="Proteomes" id="UP001385951"/>
    </source>
</evidence>
<dbReference type="InterPro" id="IPR008928">
    <property type="entry name" value="6-hairpin_glycosidase_sf"/>
</dbReference>
<evidence type="ECO:0000256" key="7">
    <source>
        <dbReference type="ARBA" id="ARBA00023295"/>
    </source>
</evidence>
<dbReference type="EMBL" id="JASBNA010000013">
    <property type="protein sequence ID" value="KAK7687573.1"/>
    <property type="molecule type" value="Genomic_DNA"/>
</dbReference>
<feature type="region of interest" description="Disordered" evidence="8">
    <location>
        <begin position="257"/>
        <end position="279"/>
    </location>
</feature>
<dbReference type="Gene3D" id="1.50.10.20">
    <property type="match status" value="2"/>
</dbReference>
<comment type="caution">
    <text evidence="10">The sequence shown here is derived from an EMBL/GenBank/DDBJ whole genome shotgun (WGS) entry which is preliminary data.</text>
</comment>
<evidence type="ECO:0000313" key="10">
    <source>
        <dbReference type="EMBL" id="KAK7687573.1"/>
    </source>
</evidence>
<dbReference type="Pfam" id="PF03663">
    <property type="entry name" value="Glyco_hydro_76"/>
    <property type="match status" value="2"/>
</dbReference>
<feature type="region of interest" description="Disordered" evidence="8">
    <location>
        <begin position="609"/>
        <end position="630"/>
    </location>
</feature>
<dbReference type="InterPro" id="IPR005198">
    <property type="entry name" value="Glyco_hydro_76"/>
</dbReference>
<evidence type="ECO:0000256" key="9">
    <source>
        <dbReference type="SAM" id="Phobius"/>
    </source>
</evidence>
<comment type="similarity">
    <text evidence="2">Belongs to the glycosyl hydrolase 76 family.</text>
</comment>
<keyword evidence="4" id="KW-0732">Signal</keyword>
<feature type="compositionally biased region" description="Polar residues" evidence="8">
    <location>
        <begin position="257"/>
        <end position="271"/>
    </location>
</feature>
<sequence length="660" mass="72514">MPVKPFEKLIYNGMYHQAGDDYNYIPSNQSMTEGNDDQGVWGMAVMQAAERNFTDPKDHSWLEMTQAIYNTMNSRWDTKHCNGGLRWQIFTWNSGYDYKNSIANGCLFHIAARLARFTDNKTYAKVAEKVWDWMEDVGFATYVDDELVVYDGAKIGDRVDEILRSSDFFFKDGYMFEHTCGGGSLTSMLAPSTKDTIDKWIQKSAQGAAASCSGGSDGITCGADWTKGSWDDLYGLGEQMSALEVMMALLVEPPLSTETGGTSKSNVNAGTDTHDETNKNEITIGSKDKAGAGVLTAIVLAVVTGVTEVLALSIDIDDTDSICEAARDVVIGEFNYYEGTKYGGTVGMFSSPYYWWNAGEAFGGLIDYYTYCDSDNSTLEKLIYNGMYHQAGDDYNYIPSNQSMTEGNDDQGVWGMATMQAVERNFTNPKDHSWLEMTQAIYNTMNARWDTTYCDGGLRWQIFTWNSGYNYKNSIANGCLFHLAARLARYTDNKTYAKVAEKVWNWMEGVGFFEYNNVTFDIYDGAKISNNCSDITKTPSTKDTISTWIDTSAQGAASSCSGGTDGITCGEDWSKGSWDGVYGLGEQMSALEVMMALIVKTPLTADTGGSSKSNVNAGTNTGSEENKNEIKVTSQDKAGAGVLAAVVLLIITGGAIWMLF</sequence>
<dbReference type="GO" id="GO:0007117">
    <property type="term" value="P:budding cell bud growth"/>
    <property type="evidence" value="ECO:0007669"/>
    <property type="project" value="TreeGrafter"/>
</dbReference>